<dbReference type="InterPro" id="IPR025543">
    <property type="entry name" value="Dodecin-like"/>
</dbReference>
<evidence type="ECO:0000313" key="1">
    <source>
        <dbReference type="EMBL" id="MFC4359161.1"/>
    </source>
</evidence>
<dbReference type="PANTHER" id="PTHR39324:SF1">
    <property type="entry name" value="CALCIUM DODECIN"/>
    <property type="match status" value="1"/>
</dbReference>
<evidence type="ECO:0000313" key="2">
    <source>
        <dbReference type="Proteomes" id="UP001595921"/>
    </source>
</evidence>
<dbReference type="NCBIfam" id="NF041389">
    <property type="entry name" value="dodecin_Halo"/>
    <property type="match status" value="1"/>
</dbReference>
<dbReference type="SUPFAM" id="SSF89807">
    <property type="entry name" value="Dodecin-like"/>
    <property type="match status" value="1"/>
</dbReference>
<dbReference type="Proteomes" id="UP001595921">
    <property type="component" value="Unassembled WGS sequence"/>
</dbReference>
<dbReference type="Gene3D" id="3.30.1660.10">
    <property type="entry name" value="Flavin-binding protein dodecin"/>
    <property type="match status" value="1"/>
</dbReference>
<dbReference type="Pfam" id="PF07311">
    <property type="entry name" value="Dodecin"/>
    <property type="match status" value="1"/>
</dbReference>
<dbReference type="PANTHER" id="PTHR39324">
    <property type="entry name" value="CALCIUM DODECIN"/>
    <property type="match status" value="1"/>
</dbReference>
<dbReference type="EMBL" id="JBHSDS010000008">
    <property type="protein sequence ID" value="MFC4359161.1"/>
    <property type="molecule type" value="Genomic_DNA"/>
</dbReference>
<dbReference type="RefSeq" id="WP_267622957.1">
    <property type="nucleotide sequence ID" value="NZ_JAODIW010000006.1"/>
</dbReference>
<protein>
    <submittedName>
        <fullName evidence="1">Dodecin</fullName>
    </submittedName>
</protein>
<sequence length="69" mass="7660">MVFKKITLIGRSDESFDAAVDDAVTRATDTLNNVHWVEVESFGVEIASVEGHQYQAEVEVAFELESAEE</sequence>
<name>A0ABD5PEF9_9EURY</name>
<proteinExistence type="predicted"/>
<reference evidence="1 2" key="1">
    <citation type="journal article" date="2019" name="Int. J. Syst. Evol. Microbiol.">
        <title>The Global Catalogue of Microorganisms (GCM) 10K type strain sequencing project: providing services to taxonomists for standard genome sequencing and annotation.</title>
        <authorList>
            <consortium name="The Broad Institute Genomics Platform"/>
            <consortium name="The Broad Institute Genome Sequencing Center for Infectious Disease"/>
            <person name="Wu L."/>
            <person name="Ma J."/>
        </authorList>
    </citation>
    <scope>NUCLEOTIDE SEQUENCE [LARGE SCALE GENOMIC DNA]</scope>
    <source>
        <strain evidence="1 2">CGMCC 1.12553</strain>
    </source>
</reference>
<gene>
    <name evidence="1" type="ORF">ACFO0N_14535</name>
</gene>
<comment type="caution">
    <text evidence="1">The sequence shown here is derived from an EMBL/GenBank/DDBJ whole genome shotgun (WGS) entry which is preliminary data.</text>
</comment>
<dbReference type="InterPro" id="IPR009923">
    <property type="entry name" value="Dodecin"/>
</dbReference>
<dbReference type="AlphaFoldDB" id="A0ABD5PEF9"/>
<dbReference type="InterPro" id="IPR036694">
    <property type="entry name" value="Dodecin-like_sf"/>
</dbReference>
<keyword evidence="2" id="KW-1185">Reference proteome</keyword>
<accession>A0ABD5PEF9</accession>
<organism evidence="1 2">
    <name type="scientific">Halobium salinum</name>
    <dbReference type="NCBI Taxonomy" id="1364940"/>
    <lineage>
        <taxon>Archaea</taxon>
        <taxon>Methanobacteriati</taxon>
        <taxon>Methanobacteriota</taxon>
        <taxon>Stenosarchaea group</taxon>
        <taxon>Halobacteria</taxon>
        <taxon>Halobacteriales</taxon>
        <taxon>Haloferacaceae</taxon>
        <taxon>Halobium</taxon>
    </lineage>
</organism>